<evidence type="ECO:0000256" key="2">
    <source>
        <dbReference type="ARBA" id="ARBA00012050"/>
    </source>
</evidence>
<evidence type="ECO:0000313" key="12">
    <source>
        <dbReference type="Proteomes" id="UP000694569"/>
    </source>
</evidence>
<feature type="compositionally biased region" description="Low complexity" evidence="9">
    <location>
        <begin position="287"/>
        <end position="308"/>
    </location>
</feature>
<dbReference type="PANTHER" id="PTHR24252:SF8">
    <property type="entry name" value="ACROSIN"/>
    <property type="match status" value="1"/>
</dbReference>
<dbReference type="PROSITE" id="PS50240">
    <property type="entry name" value="TRYPSIN_DOM"/>
    <property type="match status" value="1"/>
</dbReference>
<evidence type="ECO:0000256" key="8">
    <source>
        <dbReference type="RuleBase" id="RU363034"/>
    </source>
</evidence>
<keyword evidence="12" id="KW-1185">Reference proteome</keyword>
<dbReference type="GO" id="GO:0004252">
    <property type="term" value="F:serine-type endopeptidase activity"/>
    <property type="evidence" value="ECO:0007669"/>
    <property type="project" value="InterPro"/>
</dbReference>
<dbReference type="PANTHER" id="PTHR24252">
    <property type="entry name" value="ACROSIN-RELATED"/>
    <property type="match status" value="1"/>
</dbReference>
<evidence type="ECO:0000256" key="6">
    <source>
        <dbReference type="ARBA" id="ARBA00022825"/>
    </source>
</evidence>
<evidence type="ECO:0000256" key="3">
    <source>
        <dbReference type="ARBA" id="ARBA00017161"/>
    </source>
</evidence>
<evidence type="ECO:0000259" key="10">
    <source>
        <dbReference type="PROSITE" id="PS50240"/>
    </source>
</evidence>
<dbReference type="SUPFAM" id="SSF50494">
    <property type="entry name" value="Trypsin-like serine proteases"/>
    <property type="match status" value="1"/>
</dbReference>
<accession>A0A8C5MQ76</accession>
<organism evidence="11 12">
    <name type="scientific">Leptobrachium leishanense</name>
    <name type="common">Leishan spiny toad</name>
    <dbReference type="NCBI Taxonomy" id="445787"/>
    <lineage>
        <taxon>Eukaryota</taxon>
        <taxon>Metazoa</taxon>
        <taxon>Chordata</taxon>
        <taxon>Craniata</taxon>
        <taxon>Vertebrata</taxon>
        <taxon>Euteleostomi</taxon>
        <taxon>Amphibia</taxon>
        <taxon>Batrachia</taxon>
        <taxon>Anura</taxon>
        <taxon>Pelobatoidea</taxon>
        <taxon>Megophryidae</taxon>
        <taxon>Leptobrachium</taxon>
    </lineage>
</organism>
<feature type="domain" description="Peptidase S1" evidence="10">
    <location>
        <begin position="33"/>
        <end position="271"/>
    </location>
</feature>
<dbReference type="GO" id="GO:0007340">
    <property type="term" value="P:acrosome reaction"/>
    <property type="evidence" value="ECO:0007669"/>
    <property type="project" value="TreeGrafter"/>
</dbReference>
<evidence type="ECO:0000256" key="1">
    <source>
        <dbReference type="ARBA" id="ARBA00001656"/>
    </source>
</evidence>
<dbReference type="InterPro" id="IPR009003">
    <property type="entry name" value="Peptidase_S1_PA"/>
</dbReference>
<dbReference type="Gene3D" id="2.40.10.10">
    <property type="entry name" value="Trypsin-like serine proteases"/>
    <property type="match status" value="2"/>
</dbReference>
<evidence type="ECO:0000256" key="4">
    <source>
        <dbReference type="ARBA" id="ARBA00022670"/>
    </source>
</evidence>
<dbReference type="PRINTS" id="PR00722">
    <property type="entry name" value="CHYMOTRYPSIN"/>
</dbReference>
<dbReference type="InterPro" id="IPR033116">
    <property type="entry name" value="TRYPSIN_SER"/>
</dbReference>
<keyword evidence="4 8" id="KW-0645">Protease</keyword>
<dbReference type="SMART" id="SM00020">
    <property type="entry name" value="Tryp_SPc"/>
    <property type="match status" value="1"/>
</dbReference>
<sequence length="392" mass="43272">MCKVKPFQNGPCLASLSGCGNRPLMSEYIGMRIVGGVDALPGAWPWLVSIQVPSQNTHRHSCGGTLLNEKWVLTAAHCFKTKKKLAFKWRIVLGGFQLSNLLENEVQIRSIKSYIEHERYNPRTEAYDLAVIELNTPVTYNDFIQPACLPSTSMYIHNFSPCFISGWGVTKENSDILQEAKVNQIDLKKCNNSHWYNGSIHIYNLCAGYEEGGIDSCQGDSGGPLMCLNEHTTIFYVLGITSWGRGCAKSQSPGVYTNTQYLLDWIISKTVSTVVETDVQQSRFHHLSAATPTTSPKPLPSSSSSSHKSGLTEAELFTLELKSRHLFLLLLFFLQLEIMLEIIRKARYTGVRRTAASPVTNSPGGQGESPFVTSSRACTMPVTAQGAVPQQG</sequence>
<dbReference type="InterPro" id="IPR001254">
    <property type="entry name" value="Trypsin_dom"/>
</dbReference>
<dbReference type="GeneTree" id="ENSGT00940000162777"/>
<keyword evidence="7" id="KW-1015">Disulfide bond</keyword>
<dbReference type="Pfam" id="PF00089">
    <property type="entry name" value="Trypsin"/>
    <property type="match status" value="1"/>
</dbReference>
<keyword evidence="6 8" id="KW-0720">Serine protease</keyword>
<dbReference type="GO" id="GO:0006508">
    <property type="term" value="P:proteolysis"/>
    <property type="evidence" value="ECO:0007669"/>
    <property type="project" value="UniProtKB-KW"/>
</dbReference>
<evidence type="ECO:0000256" key="5">
    <source>
        <dbReference type="ARBA" id="ARBA00022801"/>
    </source>
</evidence>
<name>A0A8C5MQ76_9ANUR</name>
<dbReference type="InterPro" id="IPR018114">
    <property type="entry name" value="TRYPSIN_HIS"/>
</dbReference>
<evidence type="ECO:0000256" key="9">
    <source>
        <dbReference type="SAM" id="MobiDB-lite"/>
    </source>
</evidence>
<dbReference type="Proteomes" id="UP000694569">
    <property type="component" value="Unplaced"/>
</dbReference>
<dbReference type="EC" id="3.4.21.10" evidence="2"/>
<dbReference type="CDD" id="cd00190">
    <property type="entry name" value="Tryp_SPc"/>
    <property type="match status" value="1"/>
</dbReference>
<dbReference type="AlphaFoldDB" id="A0A8C5MQ76"/>
<dbReference type="Ensembl" id="ENSLLET00000017205.1">
    <property type="protein sequence ID" value="ENSLLEP00000016576.1"/>
    <property type="gene ID" value="ENSLLEG00000010139.1"/>
</dbReference>
<dbReference type="OrthoDB" id="6339452at2759"/>
<feature type="region of interest" description="Disordered" evidence="9">
    <location>
        <begin position="286"/>
        <end position="308"/>
    </location>
</feature>
<keyword evidence="5 8" id="KW-0378">Hydrolase</keyword>
<evidence type="ECO:0000256" key="7">
    <source>
        <dbReference type="ARBA" id="ARBA00023157"/>
    </source>
</evidence>
<proteinExistence type="predicted"/>
<reference evidence="11" key="1">
    <citation type="submission" date="2025-08" db="UniProtKB">
        <authorList>
            <consortium name="Ensembl"/>
        </authorList>
    </citation>
    <scope>IDENTIFICATION</scope>
</reference>
<dbReference type="PROSITE" id="PS00135">
    <property type="entry name" value="TRYPSIN_SER"/>
    <property type="match status" value="1"/>
</dbReference>
<dbReference type="PROSITE" id="PS00134">
    <property type="entry name" value="TRYPSIN_HIS"/>
    <property type="match status" value="1"/>
</dbReference>
<feature type="region of interest" description="Disordered" evidence="9">
    <location>
        <begin position="354"/>
        <end position="374"/>
    </location>
</feature>
<dbReference type="InterPro" id="IPR001314">
    <property type="entry name" value="Peptidase_S1A"/>
</dbReference>
<reference evidence="11" key="2">
    <citation type="submission" date="2025-09" db="UniProtKB">
        <authorList>
            <consortium name="Ensembl"/>
        </authorList>
    </citation>
    <scope>IDENTIFICATION</scope>
</reference>
<evidence type="ECO:0000313" key="11">
    <source>
        <dbReference type="Ensembl" id="ENSLLEP00000016576.1"/>
    </source>
</evidence>
<protein>
    <recommendedName>
        <fullName evidence="3">Acrosin</fullName>
        <ecNumber evidence="2">3.4.21.10</ecNumber>
    </recommendedName>
</protein>
<dbReference type="PROSITE" id="PS51257">
    <property type="entry name" value="PROKAR_LIPOPROTEIN"/>
    <property type="match status" value="1"/>
</dbReference>
<dbReference type="FunFam" id="2.40.10.10:FF:000003">
    <property type="entry name" value="Transmembrane serine protease 3"/>
    <property type="match status" value="1"/>
</dbReference>
<comment type="catalytic activity">
    <reaction evidence="1">
        <text>Preferential cleavage: Arg-|-Xaa, Lys-|-Xaa.</text>
        <dbReference type="EC" id="3.4.21.10"/>
    </reaction>
</comment>
<dbReference type="InterPro" id="IPR043504">
    <property type="entry name" value="Peptidase_S1_PA_chymotrypsin"/>
</dbReference>